<dbReference type="Proteomes" id="UP000015105">
    <property type="component" value="Chromosome 6D"/>
</dbReference>
<dbReference type="AlphaFoldDB" id="A0A453NUU4"/>
<reference evidence="1" key="3">
    <citation type="journal article" date="2017" name="Nature">
        <title>Genome sequence of the progenitor of the wheat D genome Aegilops tauschii.</title>
        <authorList>
            <person name="Luo M.C."/>
            <person name="Gu Y.Q."/>
            <person name="Puiu D."/>
            <person name="Wang H."/>
            <person name="Twardziok S.O."/>
            <person name="Deal K.R."/>
            <person name="Huo N."/>
            <person name="Zhu T."/>
            <person name="Wang L."/>
            <person name="Wang Y."/>
            <person name="McGuire P.E."/>
            <person name="Liu S."/>
            <person name="Long H."/>
            <person name="Ramasamy R.K."/>
            <person name="Rodriguez J.C."/>
            <person name="Van S.L."/>
            <person name="Yuan L."/>
            <person name="Wang Z."/>
            <person name="Xia Z."/>
            <person name="Xiao L."/>
            <person name="Anderson O.D."/>
            <person name="Ouyang S."/>
            <person name="Liang Y."/>
            <person name="Zimin A.V."/>
            <person name="Pertea G."/>
            <person name="Qi P."/>
            <person name="Bennetzen J.L."/>
            <person name="Dai X."/>
            <person name="Dawson M.W."/>
            <person name="Muller H.G."/>
            <person name="Kugler K."/>
            <person name="Rivarola-Duarte L."/>
            <person name="Spannagl M."/>
            <person name="Mayer K.F.X."/>
            <person name="Lu F.H."/>
            <person name="Bevan M.W."/>
            <person name="Leroy P."/>
            <person name="Li P."/>
            <person name="You F.M."/>
            <person name="Sun Q."/>
            <person name="Liu Z."/>
            <person name="Lyons E."/>
            <person name="Wicker T."/>
            <person name="Salzberg S.L."/>
            <person name="Devos K.M."/>
            <person name="Dvorak J."/>
        </authorList>
    </citation>
    <scope>NUCLEOTIDE SEQUENCE [LARGE SCALE GENOMIC DNA]</scope>
    <source>
        <strain evidence="1">cv. AL8/78</strain>
    </source>
</reference>
<name>A0A453NUU4_AEGTS</name>
<dbReference type="EnsemblPlants" id="AET6Gv20488000.14">
    <property type="protein sequence ID" value="AET6Gv20488000.14"/>
    <property type="gene ID" value="AET6Gv20488000"/>
</dbReference>
<accession>A0A453NUU4</accession>
<reference evidence="2" key="1">
    <citation type="journal article" date="2014" name="Science">
        <title>Ancient hybridizations among the ancestral genomes of bread wheat.</title>
        <authorList>
            <consortium name="International Wheat Genome Sequencing Consortium,"/>
            <person name="Marcussen T."/>
            <person name="Sandve S.R."/>
            <person name="Heier L."/>
            <person name="Spannagl M."/>
            <person name="Pfeifer M."/>
            <person name="Jakobsen K.S."/>
            <person name="Wulff B.B."/>
            <person name="Steuernagel B."/>
            <person name="Mayer K.F."/>
            <person name="Olsen O.A."/>
        </authorList>
    </citation>
    <scope>NUCLEOTIDE SEQUENCE [LARGE SCALE GENOMIC DNA]</scope>
    <source>
        <strain evidence="2">cv. AL8/78</strain>
    </source>
</reference>
<sequence length="44" mass="4863">WSSFRKKREPFGPVIGYGTSSLLCSGKVNQSWQVSITLCVSTKV</sequence>
<reference evidence="1" key="4">
    <citation type="submission" date="2019-03" db="UniProtKB">
        <authorList>
            <consortium name="EnsemblPlants"/>
        </authorList>
    </citation>
    <scope>IDENTIFICATION</scope>
</reference>
<reference evidence="1" key="5">
    <citation type="journal article" date="2021" name="G3 (Bethesda)">
        <title>Aegilops tauschii genome assembly Aet v5.0 features greater sequence contiguity and improved annotation.</title>
        <authorList>
            <person name="Wang L."/>
            <person name="Zhu T."/>
            <person name="Rodriguez J.C."/>
            <person name="Deal K.R."/>
            <person name="Dubcovsky J."/>
            <person name="McGuire P.E."/>
            <person name="Lux T."/>
            <person name="Spannagl M."/>
            <person name="Mayer K.F.X."/>
            <person name="Baldrich P."/>
            <person name="Meyers B.C."/>
            <person name="Huo N."/>
            <person name="Gu Y.Q."/>
            <person name="Zhou H."/>
            <person name="Devos K.M."/>
            <person name="Bennetzen J.L."/>
            <person name="Unver T."/>
            <person name="Budak H."/>
            <person name="Gulick P.J."/>
            <person name="Galiba G."/>
            <person name="Kalapos B."/>
            <person name="Nelson D.R."/>
            <person name="Li P."/>
            <person name="You F.M."/>
            <person name="Luo M.C."/>
            <person name="Dvorak J."/>
        </authorList>
    </citation>
    <scope>NUCLEOTIDE SEQUENCE [LARGE SCALE GENOMIC DNA]</scope>
    <source>
        <strain evidence="1">cv. AL8/78</strain>
    </source>
</reference>
<proteinExistence type="predicted"/>
<keyword evidence="2" id="KW-1185">Reference proteome</keyword>
<evidence type="ECO:0000313" key="2">
    <source>
        <dbReference type="Proteomes" id="UP000015105"/>
    </source>
</evidence>
<protein>
    <submittedName>
        <fullName evidence="1">Uncharacterized protein</fullName>
    </submittedName>
</protein>
<organism evidence="1 2">
    <name type="scientific">Aegilops tauschii subsp. strangulata</name>
    <name type="common">Goatgrass</name>
    <dbReference type="NCBI Taxonomy" id="200361"/>
    <lineage>
        <taxon>Eukaryota</taxon>
        <taxon>Viridiplantae</taxon>
        <taxon>Streptophyta</taxon>
        <taxon>Embryophyta</taxon>
        <taxon>Tracheophyta</taxon>
        <taxon>Spermatophyta</taxon>
        <taxon>Magnoliopsida</taxon>
        <taxon>Liliopsida</taxon>
        <taxon>Poales</taxon>
        <taxon>Poaceae</taxon>
        <taxon>BOP clade</taxon>
        <taxon>Pooideae</taxon>
        <taxon>Triticodae</taxon>
        <taxon>Triticeae</taxon>
        <taxon>Triticinae</taxon>
        <taxon>Aegilops</taxon>
    </lineage>
</organism>
<evidence type="ECO:0000313" key="1">
    <source>
        <dbReference type="EnsemblPlants" id="AET6Gv20488000.14"/>
    </source>
</evidence>
<reference evidence="2" key="2">
    <citation type="journal article" date="2017" name="Nat. Plants">
        <title>The Aegilops tauschii genome reveals multiple impacts of transposons.</title>
        <authorList>
            <person name="Zhao G."/>
            <person name="Zou C."/>
            <person name="Li K."/>
            <person name="Wang K."/>
            <person name="Li T."/>
            <person name="Gao L."/>
            <person name="Zhang X."/>
            <person name="Wang H."/>
            <person name="Yang Z."/>
            <person name="Liu X."/>
            <person name="Jiang W."/>
            <person name="Mao L."/>
            <person name="Kong X."/>
            <person name="Jiao Y."/>
            <person name="Jia J."/>
        </authorList>
    </citation>
    <scope>NUCLEOTIDE SEQUENCE [LARGE SCALE GENOMIC DNA]</scope>
    <source>
        <strain evidence="2">cv. AL8/78</strain>
    </source>
</reference>
<dbReference type="Gramene" id="AET6Gv20488000.14">
    <property type="protein sequence ID" value="AET6Gv20488000.14"/>
    <property type="gene ID" value="AET6Gv20488000"/>
</dbReference>